<dbReference type="Pfam" id="PF14033">
    <property type="entry name" value="DUF4246"/>
    <property type="match status" value="1"/>
</dbReference>
<dbReference type="EMBL" id="ML213726">
    <property type="protein sequence ID" value="TFK31619.1"/>
    <property type="molecule type" value="Genomic_DNA"/>
</dbReference>
<organism evidence="4 5">
    <name type="scientific">Crucibulum laeve</name>
    <dbReference type="NCBI Taxonomy" id="68775"/>
    <lineage>
        <taxon>Eukaryota</taxon>
        <taxon>Fungi</taxon>
        <taxon>Dikarya</taxon>
        <taxon>Basidiomycota</taxon>
        <taxon>Agaricomycotina</taxon>
        <taxon>Agaricomycetes</taxon>
        <taxon>Agaricomycetidae</taxon>
        <taxon>Agaricales</taxon>
        <taxon>Agaricineae</taxon>
        <taxon>Nidulariaceae</taxon>
        <taxon>Crucibulum</taxon>
    </lineage>
</organism>
<evidence type="ECO:0000313" key="5">
    <source>
        <dbReference type="Proteomes" id="UP000308652"/>
    </source>
</evidence>
<accession>A0A5C3LER4</accession>
<dbReference type="InterPro" id="IPR049192">
    <property type="entry name" value="DUF4246_C"/>
</dbReference>
<dbReference type="PANTHER" id="PTHR33119:SF1">
    <property type="entry name" value="FE2OG DIOXYGENASE DOMAIN-CONTAINING PROTEIN"/>
    <property type="match status" value="1"/>
</dbReference>
<dbReference type="Pfam" id="PF21666">
    <property type="entry name" value="DUF4246_N"/>
    <property type="match status" value="1"/>
</dbReference>
<feature type="domain" description="DUF4246" evidence="2">
    <location>
        <begin position="111"/>
        <end position="585"/>
    </location>
</feature>
<evidence type="ECO:0000259" key="3">
    <source>
        <dbReference type="Pfam" id="PF21666"/>
    </source>
</evidence>
<evidence type="ECO:0000313" key="4">
    <source>
        <dbReference type="EMBL" id="TFK31619.1"/>
    </source>
</evidence>
<dbReference type="Proteomes" id="UP000308652">
    <property type="component" value="Unassembled WGS sequence"/>
</dbReference>
<evidence type="ECO:0000256" key="1">
    <source>
        <dbReference type="SAM" id="MobiDB-lite"/>
    </source>
</evidence>
<dbReference type="InterPro" id="IPR049207">
    <property type="entry name" value="DUF4246_N"/>
</dbReference>
<dbReference type="OrthoDB" id="415532at2759"/>
<dbReference type="AlphaFoldDB" id="A0A5C3LER4"/>
<reference evidence="4 5" key="1">
    <citation type="journal article" date="2019" name="Nat. Ecol. Evol.">
        <title>Megaphylogeny resolves global patterns of mushroom evolution.</title>
        <authorList>
            <person name="Varga T."/>
            <person name="Krizsan K."/>
            <person name="Foldi C."/>
            <person name="Dima B."/>
            <person name="Sanchez-Garcia M."/>
            <person name="Sanchez-Ramirez S."/>
            <person name="Szollosi G.J."/>
            <person name="Szarkandi J.G."/>
            <person name="Papp V."/>
            <person name="Albert L."/>
            <person name="Andreopoulos W."/>
            <person name="Angelini C."/>
            <person name="Antonin V."/>
            <person name="Barry K.W."/>
            <person name="Bougher N.L."/>
            <person name="Buchanan P."/>
            <person name="Buyck B."/>
            <person name="Bense V."/>
            <person name="Catcheside P."/>
            <person name="Chovatia M."/>
            <person name="Cooper J."/>
            <person name="Damon W."/>
            <person name="Desjardin D."/>
            <person name="Finy P."/>
            <person name="Geml J."/>
            <person name="Haridas S."/>
            <person name="Hughes K."/>
            <person name="Justo A."/>
            <person name="Karasinski D."/>
            <person name="Kautmanova I."/>
            <person name="Kiss B."/>
            <person name="Kocsube S."/>
            <person name="Kotiranta H."/>
            <person name="LaButti K.M."/>
            <person name="Lechner B.E."/>
            <person name="Liimatainen K."/>
            <person name="Lipzen A."/>
            <person name="Lukacs Z."/>
            <person name="Mihaltcheva S."/>
            <person name="Morgado L.N."/>
            <person name="Niskanen T."/>
            <person name="Noordeloos M.E."/>
            <person name="Ohm R.A."/>
            <person name="Ortiz-Santana B."/>
            <person name="Ovrebo C."/>
            <person name="Racz N."/>
            <person name="Riley R."/>
            <person name="Savchenko A."/>
            <person name="Shiryaev A."/>
            <person name="Soop K."/>
            <person name="Spirin V."/>
            <person name="Szebenyi C."/>
            <person name="Tomsovsky M."/>
            <person name="Tulloss R.E."/>
            <person name="Uehling J."/>
            <person name="Grigoriev I.V."/>
            <person name="Vagvolgyi C."/>
            <person name="Papp T."/>
            <person name="Martin F.M."/>
            <person name="Miettinen O."/>
            <person name="Hibbett D.S."/>
            <person name="Nagy L.G."/>
        </authorList>
    </citation>
    <scope>NUCLEOTIDE SEQUENCE [LARGE SCALE GENOMIC DNA]</scope>
    <source>
        <strain evidence="4 5">CBS 166.37</strain>
    </source>
</reference>
<feature type="domain" description="DUF4246" evidence="3">
    <location>
        <begin position="18"/>
        <end position="99"/>
    </location>
</feature>
<protein>
    <submittedName>
        <fullName evidence="4">Uncharacterized protein</fullName>
    </submittedName>
</protein>
<feature type="region of interest" description="Disordered" evidence="1">
    <location>
        <begin position="351"/>
        <end position="371"/>
    </location>
</feature>
<sequence>MPQHPPPGHQGKAYPPYLPGFGLPVNYAPLFNDQYGNSRLSLFPNVLIASDILRGGRNALPLTTLREFTMLRLMNQLTDKPEWDKKVFNEAIIEKWKAEALSTESLDITPAMVNWCIAELQYKAKFFQSSGGLVTVYNGDVVKSDTIIPSSLQEALKAAVAPLENVPDREKDWHPGSGEKVLNLVHPSLFPLVYGRSRGLKEGVTSLDDCIERCGEGETIPVSRIIYTEATWSPADEVNEKEECELAEHEEPDDGVFEANWAIGGTKWRKYPYSRKFQWLPCQVDISGEGDSVKITSYINNLHPRHHKHLYYIIEKIIARAIPLWNLTLNTLKAPQTVMQRICYEEVEYDPDPEAADESEGPQQEDGEDDDTFYERRREWISDTRRVVQPEPEGLYKPPFAMSASQCYGMDELTPKYSIDLRRHCRERGLQIIVKLANIHLTPEKPEYKGDTWHVEGQLNEHICSTALYYYDNENITPTTLAFRQQSDPDTTHISYPEDVHDWLDAVFGCSSEDSAIQQVGGIDTREGRLITFPNILQHQVRPFKLVDPTKPGHQKVIALFLVDPLIQTISTAHVPCQQKEWWMEAVGPALAQKQLPAEVQQLVFDAIDEFPISMQEAKKLRRELMAERKVFAEDHSITFTSTGFSLAVSEY</sequence>
<evidence type="ECO:0000259" key="2">
    <source>
        <dbReference type="Pfam" id="PF14033"/>
    </source>
</evidence>
<proteinExistence type="predicted"/>
<dbReference type="STRING" id="68775.A0A5C3LER4"/>
<dbReference type="InterPro" id="IPR025340">
    <property type="entry name" value="DUF4246"/>
</dbReference>
<name>A0A5C3LER4_9AGAR</name>
<keyword evidence="5" id="KW-1185">Reference proteome</keyword>
<dbReference type="PANTHER" id="PTHR33119">
    <property type="entry name" value="IFI3P"/>
    <property type="match status" value="1"/>
</dbReference>
<gene>
    <name evidence="4" type="ORF">BDQ12DRAFT_693870</name>
</gene>